<comment type="subunit">
    <text evidence="5">Forms a complex with TatA.</text>
</comment>
<keyword evidence="3 5" id="KW-1133">Transmembrane helix</keyword>
<evidence type="ECO:0000256" key="3">
    <source>
        <dbReference type="ARBA" id="ARBA00022989"/>
    </source>
</evidence>
<comment type="subcellular location">
    <subcellularLocation>
        <location evidence="5">Cell membrane</location>
        <topology evidence="5">Multi-pass membrane protein</topology>
    </subcellularLocation>
    <subcellularLocation>
        <location evidence="1">Membrane</location>
        <topology evidence="1">Multi-pass membrane protein</topology>
    </subcellularLocation>
</comment>
<evidence type="ECO:0000256" key="2">
    <source>
        <dbReference type="ARBA" id="ARBA00022692"/>
    </source>
</evidence>
<gene>
    <name evidence="5 6" type="primary">tatC</name>
    <name evidence="6" type="ORF">EDM21_12920</name>
</gene>
<evidence type="ECO:0000256" key="4">
    <source>
        <dbReference type="ARBA" id="ARBA00023136"/>
    </source>
</evidence>
<keyword evidence="5" id="KW-0653">Protein transport</keyword>
<dbReference type="HAMAP" id="MF_00902">
    <property type="entry name" value="TatC"/>
    <property type="match status" value="1"/>
</dbReference>
<dbReference type="PROSITE" id="PS01218">
    <property type="entry name" value="TATC"/>
    <property type="match status" value="1"/>
</dbReference>
<feature type="transmembrane region" description="Helical" evidence="5">
    <location>
        <begin position="110"/>
        <end position="129"/>
    </location>
</feature>
<dbReference type="Pfam" id="PF00902">
    <property type="entry name" value="TatC"/>
    <property type="match status" value="1"/>
</dbReference>
<organism evidence="6 7">
    <name type="scientific">Paenibacillus lutrae</name>
    <dbReference type="NCBI Taxonomy" id="2078573"/>
    <lineage>
        <taxon>Bacteria</taxon>
        <taxon>Bacillati</taxon>
        <taxon>Bacillota</taxon>
        <taxon>Bacilli</taxon>
        <taxon>Bacillales</taxon>
        <taxon>Paenibacillaceae</taxon>
        <taxon>Paenibacillus</taxon>
    </lineage>
</organism>
<dbReference type="GO" id="GO:0065002">
    <property type="term" value="P:intracellular protein transmembrane transport"/>
    <property type="evidence" value="ECO:0007669"/>
    <property type="project" value="TreeGrafter"/>
</dbReference>
<dbReference type="EMBL" id="RHLK01000006">
    <property type="protein sequence ID" value="MVP00416.1"/>
    <property type="molecule type" value="Genomic_DNA"/>
</dbReference>
<dbReference type="PANTHER" id="PTHR30371:SF0">
    <property type="entry name" value="SEC-INDEPENDENT PROTEIN TRANSLOCASE PROTEIN TATC, CHLOROPLASTIC-RELATED"/>
    <property type="match status" value="1"/>
</dbReference>
<keyword evidence="5" id="KW-1003">Cell membrane</keyword>
<protein>
    <recommendedName>
        <fullName evidence="5">Sec-independent protein translocase protein TatC</fullName>
    </recommendedName>
</protein>
<dbReference type="AlphaFoldDB" id="A0A7X3FIS2"/>
<dbReference type="GO" id="GO:0043953">
    <property type="term" value="P:protein transport by the Tat complex"/>
    <property type="evidence" value="ECO:0007669"/>
    <property type="project" value="UniProtKB-UniRule"/>
</dbReference>
<feature type="transmembrane region" description="Helical" evidence="5">
    <location>
        <begin position="18"/>
        <end position="40"/>
    </location>
</feature>
<dbReference type="GO" id="GO:0009977">
    <property type="term" value="F:proton motive force dependent protein transmembrane transporter activity"/>
    <property type="evidence" value="ECO:0007669"/>
    <property type="project" value="TreeGrafter"/>
</dbReference>
<evidence type="ECO:0000313" key="7">
    <source>
        <dbReference type="Proteomes" id="UP000490800"/>
    </source>
</evidence>
<evidence type="ECO:0000256" key="1">
    <source>
        <dbReference type="ARBA" id="ARBA00004141"/>
    </source>
</evidence>
<comment type="function">
    <text evidence="5">Part of the twin-arginine translocation (Tat) system that transports large folded proteins containing a characteristic twin-arginine motif in their signal peptide across membranes.</text>
</comment>
<accession>A0A7X3FIS2</accession>
<dbReference type="InterPro" id="IPR019820">
    <property type="entry name" value="Sec-indep_translocase_CS"/>
</dbReference>
<keyword evidence="2 5" id="KW-0812">Transmembrane</keyword>
<evidence type="ECO:0000313" key="6">
    <source>
        <dbReference type="EMBL" id="MVP00416.1"/>
    </source>
</evidence>
<keyword evidence="5" id="KW-0811">Translocation</keyword>
<keyword evidence="4 5" id="KW-0472">Membrane</keyword>
<comment type="caution">
    <text evidence="5">Lacks conserved residue(s) required for the propagation of feature annotation.</text>
</comment>
<proteinExistence type="inferred from homology"/>
<name>A0A7X3FIS2_9BACL</name>
<dbReference type="PANTHER" id="PTHR30371">
    <property type="entry name" value="SEC-INDEPENDENT PROTEIN TRANSLOCASE PROTEIN TATC"/>
    <property type="match status" value="1"/>
</dbReference>
<dbReference type="OrthoDB" id="9777044at2"/>
<keyword evidence="5" id="KW-0813">Transport</keyword>
<feature type="transmembrane region" description="Helical" evidence="5">
    <location>
        <begin position="150"/>
        <end position="174"/>
    </location>
</feature>
<sequence length="243" mass="26989">MDQQAEWIGHLTELRKRLILVVCFFTAAMIAGLYISPAILRTVKSLPAASNFDWNVFGLPDGLAIYMKCALLCAFLFTLPLLLYQIWAFVRPGLTDSEAKGTLLYVPASFVLFLSGTSFGYTVVLPMMIKFMQQINHNIGAAETYGIDRYFALLFNVVFPLGIAFELPLVVLFLTRLGLLTPENLKKTRKYAYIGLAVVGASITPPDFISHISVTIPLIVLFEFSIVLSTRYSRKISLSADTG</sequence>
<comment type="similarity">
    <text evidence="5">Belongs to the TatC family.</text>
</comment>
<feature type="transmembrane region" description="Helical" evidence="5">
    <location>
        <begin position="69"/>
        <end position="90"/>
    </location>
</feature>
<dbReference type="Proteomes" id="UP000490800">
    <property type="component" value="Unassembled WGS sequence"/>
</dbReference>
<dbReference type="RefSeq" id="WP_157336070.1">
    <property type="nucleotide sequence ID" value="NZ_RHLK01000006.1"/>
</dbReference>
<dbReference type="GO" id="GO:0033281">
    <property type="term" value="C:TAT protein transport complex"/>
    <property type="evidence" value="ECO:0007669"/>
    <property type="project" value="UniProtKB-UniRule"/>
</dbReference>
<keyword evidence="7" id="KW-1185">Reference proteome</keyword>
<dbReference type="PRINTS" id="PR01840">
    <property type="entry name" value="TATCFAMILY"/>
</dbReference>
<reference evidence="6 7" key="1">
    <citation type="journal article" date="2019" name="Microorganisms">
        <title>Paenibacillus lutrae sp. nov., A Chitinolytic Species Isolated from A River Otter in Castril Natural Park, Granada, Spain.</title>
        <authorList>
            <person name="Rodriguez M."/>
            <person name="Reina J.C."/>
            <person name="Bejar V."/>
            <person name="Llamas I."/>
        </authorList>
    </citation>
    <scope>NUCLEOTIDE SEQUENCE [LARGE SCALE GENOMIC DNA]</scope>
    <source>
        <strain evidence="6 7">N10</strain>
    </source>
</reference>
<dbReference type="InterPro" id="IPR002033">
    <property type="entry name" value="TatC"/>
</dbReference>
<feature type="transmembrane region" description="Helical" evidence="5">
    <location>
        <begin position="208"/>
        <end position="228"/>
    </location>
</feature>
<comment type="caution">
    <text evidence="6">The sequence shown here is derived from an EMBL/GenBank/DDBJ whole genome shotgun (WGS) entry which is preliminary data.</text>
</comment>
<dbReference type="NCBIfam" id="TIGR00945">
    <property type="entry name" value="tatC"/>
    <property type="match status" value="1"/>
</dbReference>
<evidence type="ECO:0000256" key="5">
    <source>
        <dbReference type="HAMAP-Rule" id="MF_00902"/>
    </source>
</evidence>